<dbReference type="PANTHER" id="PTHR43639">
    <property type="entry name" value="OXIDOREDUCTASE, SHORT-CHAIN DEHYDROGENASE/REDUCTASE FAMILY (AFU_ORTHOLOGUE AFUA_5G02870)"/>
    <property type="match status" value="1"/>
</dbReference>
<dbReference type="FunFam" id="3.40.50.720:FF:000084">
    <property type="entry name" value="Short-chain dehydrogenase reductase"/>
    <property type="match status" value="1"/>
</dbReference>
<dbReference type="CDD" id="cd05233">
    <property type="entry name" value="SDR_c"/>
    <property type="match status" value="1"/>
</dbReference>
<sequence length="244" mass="24851">MSTPRTVIITGASSGLGFALAEAFLERGDNVVGNARSQARLEQAAARLGHPQRFAGVAGDIAEAKTAQHLIATAQATFGGVDILINNAGIFIPKPFTEYSEADVDALVGTNLKGFFYPSQAAARVMAAQGHGQIIAITASIALQPDTRVPALLPVLVKGGLNQAVKGLALELAASGVQVNAVAPGIIDTPLHSGNVEGLGGLSPSGRTGKPQDVVDAVLYLTDARFVSGVILPVDGGSTAGTWH</sequence>
<accession>A0A2S3X3H0</accession>
<comment type="similarity">
    <text evidence="1">Belongs to the short-chain dehydrogenases/reductases (SDR) family.</text>
</comment>
<dbReference type="PANTHER" id="PTHR43639:SF1">
    <property type="entry name" value="SHORT-CHAIN DEHYDROGENASE_REDUCTASE FAMILY PROTEIN"/>
    <property type="match status" value="1"/>
</dbReference>
<gene>
    <name evidence="3" type="ORF">BGP84_10420</name>
</gene>
<dbReference type="GO" id="GO:0016491">
    <property type="term" value="F:oxidoreductase activity"/>
    <property type="evidence" value="ECO:0007669"/>
    <property type="project" value="UniProtKB-KW"/>
</dbReference>
<dbReference type="AlphaFoldDB" id="A0A2S3X3H0"/>
<comment type="caution">
    <text evidence="3">The sequence shown here is derived from an EMBL/GenBank/DDBJ whole genome shotgun (WGS) entry which is preliminary data.</text>
</comment>
<dbReference type="OrthoDB" id="9787298at2"/>
<dbReference type="Pfam" id="PF13561">
    <property type="entry name" value="adh_short_C2"/>
    <property type="match status" value="1"/>
</dbReference>
<dbReference type="InterPro" id="IPR036291">
    <property type="entry name" value="NAD(P)-bd_dom_sf"/>
</dbReference>
<keyword evidence="2" id="KW-0560">Oxidoreductase</keyword>
<dbReference type="InterPro" id="IPR002347">
    <property type="entry name" value="SDR_fam"/>
</dbReference>
<evidence type="ECO:0000256" key="1">
    <source>
        <dbReference type="ARBA" id="ARBA00006484"/>
    </source>
</evidence>
<dbReference type="Proteomes" id="UP000237230">
    <property type="component" value="Unassembled WGS sequence"/>
</dbReference>
<proteinExistence type="inferred from homology"/>
<dbReference type="SUPFAM" id="SSF51735">
    <property type="entry name" value="NAD(P)-binding Rossmann-fold domains"/>
    <property type="match status" value="1"/>
</dbReference>
<evidence type="ECO:0000313" key="3">
    <source>
        <dbReference type="EMBL" id="POG10124.1"/>
    </source>
</evidence>
<reference evidence="3 4" key="1">
    <citation type="submission" date="2016-08" db="EMBL/GenBank/DDBJ databases">
        <authorList>
            <person name="Seilhamer J.J."/>
        </authorList>
    </citation>
    <scope>NUCLEOTIDE SEQUENCE [LARGE SCALE GENOMIC DNA]</scope>
    <source>
        <strain evidence="3 4">KH-21-114</strain>
    </source>
</reference>
<dbReference type="EMBL" id="MINH01000019">
    <property type="protein sequence ID" value="POG10124.1"/>
    <property type="molecule type" value="Genomic_DNA"/>
</dbReference>
<protein>
    <submittedName>
        <fullName evidence="3">3-oxoacyl-ACP reductase</fullName>
    </submittedName>
</protein>
<dbReference type="PRINTS" id="PR00081">
    <property type="entry name" value="GDHRDH"/>
</dbReference>
<name>A0A2S3X3H0_PSEPU</name>
<reference evidence="3 4" key="2">
    <citation type="submission" date="2018-03" db="EMBL/GenBank/DDBJ databases">
        <title>Draft genome of Pseudomonas putida strain KH-21-114.</title>
        <authorList>
            <person name="Yoshizawa S."/>
            <person name="Khan N.H."/>
            <person name="Nishimura M."/>
            <person name="Chiura H.X."/>
            <person name="Ogura Y."/>
            <person name="Hayashi T."/>
            <person name="Kogure K."/>
        </authorList>
    </citation>
    <scope>NUCLEOTIDE SEQUENCE [LARGE SCALE GENOMIC DNA]</scope>
    <source>
        <strain evidence="3 4">KH-21-114</strain>
    </source>
</reference>
<dbReference type="RefSeq" id="WP_103446902.1">
    <property type="nucleotide sequence ID" value="NZ_MINH01000019.1"/>
</dbReference>
<evidence type="ECO:0000313" key="4">
    <source>
        <dbReference type="Proteomes" id="UP000237230"/>
    </source>
</evidence>
<organism evidence="3 4">
    <name type="scientific">Pseudomonas putida</name>
    <name type="common">Arthrobacter siderocapsulatus</name>
    <dbReference type="NCBI Taxonomy" id="303"/>
    <lineage>
        <taxon>Bacteria</taxon>
        <taxon>Pseudomonadati</taxon>
        <taxon>Pseudomonadota</taxon>
        <taxon>Gammaproteobacteria</taxon>
        <taxon>Pseudomonadales</taxon>
        <taxon>Pseudomonadaceae</taxon>
        <taxon>Pseudomonas</taxon>
    </lineage>
</organism>
<evidence type="ECO:0000256" key="2">
    <source>
        <dbReference type="ARBA" id="ARBA00023002"/>
    </source>
</evidence>
<dbReference type="Gene3D" id="3.40.50.720">
    <property type="entry name" value="NAD(P)-binding Rossmann-like Domain"/>
    <property type="match status" value="1"/>
</dbReference>